<evidence type="ECO:0000256" key="1">
    <source>
        <dbReference type="ARBA" id="ARBA00022729"/>
    </source>
</evidence>
<dbReference type="InterPro" id="IPR001258">
    <property type="entry name" value="NHL_repeat"/>
</dbReference>
<dbReference type="Pfam" id="PF01436">
    <property type="entry name" value="NHL"/>
    <property type="match status" value="1"/>
</dbReference>
<sequence>MGTIIGEGDFRYEHIIDWHKMPEGARLIETPGVAVDSQDDVYAFSRNPDYPVMVFGQDGAFVRGFGKGIFGNRTHGIYVGPEDTIYCVDDGIHTITKFTREGELLMTIGTSGVSSEIWKGEPFNRPTHAAVSRKTGHIYISDGYGNFNVHKYTGEGEYVKSWGGPGIDPGEFLRPHNIAVDNDDRVLVADREAHRIQVFDADGNVLDVWNNIHMPNGMTIGPDDNIYVGELPGATQADPTPPRHGHRVTIYDNSGRRLALLGADDEGEESGAFIAPHGMGVDSHGNIYVGEVSYTIRGSRMDPPKELRSFTKLAKVSQASI</sequence>
<dbReference type="AlphaFoldDB" id="A0AA35TW25"/>
<dbReference type="PROSITE" id="PS51125">
    <property type="entry name" value="NHL"/>
    <property type="match status" value="2"/>
</dbReference>
<keyword evidence="3" id="KW-0325">Glycoprotein</keyword>
<accession>A0AA35TW25</accession>
<dbReference type="CDD" id="cd14958">
    <property type="entry name" value="NHL_PAL_like"/>
    <property type="match status" value="1"/>
</dbReference>
<dbReference type="Proteomes" id="UP001174909">
    <property type="component" value="Unassembled WGS sequence"/>
</dbReference>
<dbReference type="Gene3D" id="2.120.10.30">
    <property type="entry name" value="TolB, C-terminal domain"/>
    <property type="match status" value="2"/>
</dbReference>
<organism evidence="5 6">
    <name type="scientific">Geodia barretti</name>
    <name type="common">Barrett's horny sponge</name>
    <dbReference type="NCBI Taxonomy" id="519541"/>
    <lineage>
        <taxon>Eukaryota</taxon>
        <taxon>Metazoa</taxon>
        <taxon>Porifera</taxon>
        <taxon>Demospongiae</taxon>
        <taxon>Heteroscleromorpha</taxon>
        <taxon>Tetractinellida</taxon>
        <taxon>Astrophorina</taxon>
        <taxon>Geodiidae</taxon>
        <taxon>Geodia</taxon>
    </lineage>
</organism>
<feature type="repeat" description="NHL" evidence="4">
    <location>
        <begin position="163"/>
        <end position="202"/>
    </location>
</feature>
<comment type="caution">
    <text evidence="5">The sequence shown here is derived from an EMBL/GenBank/DDBJ whole genome shotgun (WGS) entry which is preliminary data.</text>
</comment>
<dbReference type="EMBL" id="CASHTH010004210">
    <property type="protein sequence ID" value="CAI8054799.1"/>
    <property type="molecule type" value="Genomic_DNA"/>
</dbReference>
<proteinExistence type="predicted"/>
<dbReference type="SUPFAM" id="SSF101898">
    <property type="entry name" value="NHL repeat"/>
    <property type="match status" value="1"/>
</dbReference>
<reference evidence="5" key="1">
    <citation type="submission" date="2023-03" db="EMBL/GenBank/DDBJ databases">
        <authorList>
            <person name="Steffen K."/>
            <person name="Cardenas P."/>
        </authorList>
    </citation>
    <scope>NUCLEOTIDE SEQUENCE</scope>
</reference>
<dbReference type="InterPro" id="IPR011042">
    <property type="entry name" value="6-blade_b-propeller_TolB-like"/>
</dbReference>
<evidence type="ECO:0000256" key="2">
    <source>
        <dbReference type="ARBA" id="ARBA00022737"/>
    </source>
</evidence>
<evidence type="ECO:0000256" key="4">
    <source>
        <dbReference type="PROSITE-ProRule" id="PRU00504"/>
    </source>
</evidence>
<dbReference type="PANTHER" id="PTHR10680">
    <property type="entry name" value="PEPTIDYL-GLYCINE ALPHA-AMIDATING MONOOXYGENASE"/>
    <property type="match status" value="1"/>
</dbReference>
<keyword evidence="6" id="KW-1185">Reference proteome</keyword>
<keyword evidence="2" id="KW-0677">Repeat</keyword>
<gene>
    <name evidence="5" type="ORF">GBAR_LOCUS29885</name>
</gene>
<name>A0AA35TW25_GEOBA</name>
<dbReference type="PANTHER" id="PTHR10680:SF38">
    <property type="entry name" value="BLL1368 PROTEIN"/>
    <property type="match status" value="1"/>
</dbReference>
<evidence type="ECO:0000313" key="6">
    <source>
        <dbReference type="Proteomes" id="UP001174909"/>
    </source>
</evidence>
<keyword evidence="1" id="KW-0732">Signal</keyword>
<evidence type="ECO:0000313" key="5">
    <source>
        <dbReference type="EMBL" id="CAI8054799.1"/>
    </source>
</evidence>
<evidence type="ECO:0000256" key="3">
    <source>
        <dbReference type="ARBA" id="ARBA00023180"/>
    </source>
</evidence>
<protein>
    <submittedName>
        <fullName evidence="5">NHL repeat-containing protein 3</fullName>
    </submittedName>
</protein>
<feature type="repeat" description="NHL" evidence="4">
    <location>
        <begin position="120"/>
        <end position="155"/>
    </location>
</feature>